<keyword evidence="6 7" id="KW-0862">Zinc</keyword>
<dbReference type="GO" id="GO:0004521">
    <property type="term" value="F:RNA endonuclease activity"/>
    <property type="evidence" value="ECO:0007669"/>
    <property type="project" value="UniProtKB-UniRule"/>
</dbReference>
<keyword evidence="7" id="KW-0690">Ribosome biogenesis</keyword>
<dbReference type="NCBIfam" id="TIGR00043">
    <property type="entry name" value="rRNA maturation RNase YbeY"/>
    <property type="match status" value="1"/>
</dbReference>
<dbReference type="Proteomes" id="UP000320314">
    <property type="component" value="Unassembled WGS sequence"/>
</dbReference>
<dbReference type="InterPro" id="IPR002036">
    <property type="entry name" value="YbeY"/>
</dbReference>
<dbReference type="AlphaFoldDB" id="A0A506U4X3"/>
<dbReference type="PANTHER" id="PTHR46986:SF1">
    <property type="entry name" value="ENDORIBONUCLEASE YBEY, CHLOROPLASTIC"/>
    <property type="match status" value="1"/>
</dbReference>
<sequence length="165" mass="18261">MAIDIAREADGWADENELEAFAGHVVAVTARHLATCERQPFPNPAPELSILFADDARVRSLNAEWRGKDTATNVLSFPAFEIAPGTMPGPMLGDLVLARETIEREAEEMARPLKAHISHLLVHGFLHLLGYDHVDEREAEEMEALETRILAALDLPDPYRDSDPA</sequence>
<keyword evidence="5 7" id="KW-0378">Hydrolase</keyword>
<comment type="subcellular location">
    <subcellularLocation>
        <location evidence="7">Cytoplasm</location>
    </subcellularLocation>
</comment>
<organism evidence="8 9">
    <name type="scientific">Pararhizobium mangrovi</name>
    <dbReference type="NCBI Taxonomy" id="2590452"/>
    <lineage>
        <taxon>Bacteria</taxon>
        <taxon>Pseudomonadati</taxon>
        <taxon>Pseudomonadota</taxon>
        <taxon>Alphaproteobacteria</taxon>
        <taxon>Hyphomicrobiales</taxon>
        <taxon>Rhizobiaceae</taxon>
        <taxon>Rhizobium/Agrobacterium group</taxon>
        <taxon>Pararhizobium</taxon>
    </lineage>
</organism>
<dbReference type="GO" id="GO:0006364">
    <property type="term" value="P:rRNA processing"/>
    <property type="evidence" value="ECO:0007669"/>
    <property type="project" value="UniProtKB-UniRule"/>
</dbReference>
<keyword evidence="7" id="KW-0698">rRNA processing</keyword>
<protein>
    <recommendedName>
        <fullName evidence="7">Endoribonuclease YbeY</fullName>
        <ecNumber evidence="7">3.1.-.-</ecNumber>
    </recommendedName>
</protein>
<comment type="caution">
    <text evidence="8">The sequence shown here is derived from an EMBL/GenBank/DDBJ whole genome shotgun (WGS) entry which is preliminary data.</text>
</comment>
<comment type="cofactor">
    <cofactor evidence="7">
        <name>Zn(2+)</name>
        <dbReference type="ChEBI" id="CHEBI:29105"/>
    </cofactor>
    <text evidence="7">Binds 1 zinc ion.</text>
</comment>
<comment type="similarity">
    <text evidence="1 7">Belongs to the endoribonuclease YbeY family.</text>
</comment>
<evidence type="ECO:0000256" key="1">
    <source>
        <dbReference type="ARBA" id="ARBA00010875"/>
    </source>
</evidence>
<accession>A0A506U4X3</accession>
<evidence type="ECO:0000256" key="5">
    <source>
        <dbReference type="ARBA" id="ARBA00022801"/>
    </source>
</evidence>
<dbReference type="InterPro" id="IPR020549">
    <property type="entry name" value="YbeY_CS"/>
</dbReference>
<evidence type="ECO:0000313" key="9">
    <source>
        <dbReference type="Proteomes" id="UP000320314"/>
    </source>
</evidence>
<keyword evidence="4 7" id="KW-0255">Endonuclease</keyword>
<evidence type="ECO:0000313" key="8">
    <source>
        <dbReference type="EMBL" id="TPW28406.1"/>
    </source>
</evidence>
<dbReference type="EMBL" id="VHLH01000015">
    <property type="protein sequence ID" value="TPW28406.1"/>
    <property type="molecule type" value="Genomic_DNA"/>
</dbReference>
<evidence type="ECO:0000256" key="4">
    <source>
        <dbReference type="ARBA" id="ARBA00022759"/>
    </source>
</evidence>
<keyword evidence="2 7" id="KW-0540">Nuclease</keyword>
<feature type="binding site" evidence="7">
    <location>
        <position position="123"/>
    </location>
    <ligand>
        <name>Zn(2+)</name>
        <dbReference type="ChEBI" id="CHEBI:29105"/>
        <note>catalytic</note>
    </ligand>
</feature>
<dbReference type="EC" id="3.1.-.-" evidence="7"/>
<dbReference type="Gene3D" id="3.40.390.30">
    <property type="entry name" value="Metalloproteases ('zincins'), catalytic domain"/>
    <property type="match status" value="1"/>
</dbReference>
<evidence type="ECO:0000256" key="2">
    <source>
        <dbReference type="ARBA" id="ARBA00022722"/>
    </source>
</evidence>
<evidence type="ECO:0000256" key="7">
    <source>
        <dbReference type="HAMAP-Rule" id="MF_00009"/>
    </source>
</evidence>
<dbReference type="PANTHER" id="PTHR46986">
    <property type="entry name" value="ENDORIBONUCLEASE YBEY, CHLOROPLASTIC"/>
    <property type="match status" value="1"/>
</dbReference>
<dbReference type="GO" id="GO:0008270">
    <property type="term" value="F:zinc ion binding"/>
    <property type="evidence" value="ECO:0007669"/>
    <property type="project" value="UniProtKB-UniRule"/>
</dbReference>
<dbReference type="HAMAP" id="MF_00009">
    <property type="entry name" value="Endoribonucl_YbeY"/>
    <property type="match status" value="1"/>
</dbReference>
<feature type="binding site" evidence="7">
    <location>
        <position position="127"/>
    </location>
    <ligand>
        <name>Zn(2+)</name>
        <dbReference type="ChEBI" id="CHEBI:29105"/>
        <note>catalytic</note>
    </ligand>
</feature>
<gene>
    <name evidence="7 8" type="primary">ybeY</name>
    <name evidence="8" type="ORF">FJU11_09225</name>
</gene>
<evidence type="ECO:0000256" key="6">
    <source>
        <dbReference type="ARBA" id="ARBA00022833"/>
    </source>
</evidence>
<dbReference type="InterPro" id="IPR023091">
    <property type="entry name" value="MetalPrtase_cat_dom_sf_prd"/>
</dbReference>
<dbReference type="OrthoDB" id="9807740at2"/>
<name>A0A506U4X3_9HYPH</name>
<proteinExistence type="inferred from homology"/>
<comment type="function">
    <text evidence="7">Single strand-specific metallo-endoribonuclease involved in late-stage 70S ribosome quality control and in maturation of the 3' terminus of the 16S rRNA.</text>
</comment>
<dbReference type="PROSITE" id="PS01306">
    <property type="entry name" value="UPF0054"/>
    <property type="match status" value="1"/>
</dbReference>
<keyword evidence="9" id="KW-1185">Reference proteome</keyword>
<keyword evidence="3 7" id="KW-0479">Metal-binding</keyword>
<dbReference type="Pfam" id="PF02130">
    <property type="entry name" value="YbeY"/>
    <property type="match status" value="1"/>
</dbReference>
<feature type="binding site" evidence="7">
    <location>
        <position position="133"/>
    </location>
    <ligand>
        <name>Zn(2+)</name>
        <dbReference type="ChEBI" id="CHEBI:29105"/>
        <note>catalytic</note>
    </ligand>
</feature>
<keyword evidence="7" id="KW-0963">Cytoplasm</keyword>
<dbReference type="SUPFAM" id="SSF55486">
    <property type="entry name" value="Metalloproteases ('zincins'), catalytic domain"/>
    <property type="match status" value="1"/>
</dbReference>
<dbReference type="GO" id="GO:0004222">
    <property type="term" value="F:metalloendopeptidase activity"/>
    <property type="evidence" value="ECO:0007669"/>
    <property type="project" value="InterPro"/>
</dbReference>
<reference evidence="8 9" key="1">
    <citation type="submission" date="2019-06" db="EMBL/GenBank/DDBJ databases">
        <authorList>
            <person name="Li M."/>
        </authorList>
    </citation>
    <scope>NUCLEOTIDE SEQUENCE [LARGE SCALE GENOMIC DNA]</scope>
    <source>
        <strain evidence="8 9">BGMRC6574</strain>
    </source>
</reference>
<dbReference type="RefSeq" id="WP_141166838.1">
    <property type="nucleotide sequence ID" value="NZ_VHLH01000015.1"/>
</dbReference>
<dbReference type="GO" id="GO:0005737">
    <property type="term" value="C:cytoplasm"/>
    <property type="evidence" value="ECO:0007669"/>
    <property type="project" value="UniProtKB-SubCell"/>
</dbReference>
<evidence type="ECO:0000256" key="3">
    <source>
        <dbReference type="ARBA" id="ARBA00022723"/>
    </source>
</evidence>